<evidence type="ECO:0000256" key="1">
    <source>
        <dbReference type="ARBA" id="ARBA00023015"/>
    </source>
</evidence>
<comment type="caution">
    <text evidence="5">The sequence shown here is derived from an EMBL/GenBank/DDBJ whole genome shotgun (WGS) entry which is preliminary data.</text>
</comment>
<feature type="compositionally biased region" description="Basic and acidic residues" evidence="4">
    <location>
        <begin position="228"/>
        <end position="240"/>
    </location>
</feature>
<feature type="region of interest" description="VHIID" evidence="3">
    <location>
        <begin position="386"/>
        <end position="451"/>
    </location>
</feature>
<keyword evidence="2" id="KW-0804">Transcription</keyword>
<protein>
    <submittedName>
        <fullName evidence="5">Scarecrow-like protein 14</fullName>
    </submittedName>
</protein>
<dbReference type="ExpressionAtlas" id="A0A317YIR2">
    <property type="expression patterns" value="baseline and differential"/>
</dbReference>
<feature type="region of interest" description="Leucine repeat I (LRI)" evidence="3">
    <location>
        <begin position="307"/>
        <end position="367"/>
    </location>
</feature>
<accession>A0A317YIR2</accession>
<keyword evidence="1" id="KW-0805">Transcription regulation</keyword>
<feature type="region of interest" description="Disordered" evidence="4">
    <location>
        <begin position="84"/>
        <end position="120"/>
    </location>
</feature>
<dbReference type="Proteomes" id="UP000251960">
    <property type="component" value="Chromosome 1"/>
</dbReference>
<evidence type="ECO:0000256" key="4">
    <source>
        <dbReference type="SAM" id="MobiDB-lite"/>
    </source>
</evidence>
<feature type="region of interest" description="Disordered" evidence="4">
    <location>
        <begin position="1"/>
        <end position="60"/>
    </location>
</feature>
<comment type="similarity">
    <text evidence="3">Belongs to the GRAS family.</text>
</comment>
<proteinExistence type="inferred from homology"/>
<evidence type="ECO:0000313" key="5">
    <source>
        <dbReference type="EMBL" id="PWZ57582.1"/>
    </source>
</evidence>
<feature type="compositionally biased region" description="Basic residues" evidence="4">
    <location>
        <begin position="287"/>
        <end position="297"/>
    </location>
</feature>
<gene>
    <name evidence="5" type="primary">SCL14_4</name>
    <name evidence="5" type="ORF">Zm00014a_002416</name>
</gene>
<feature type="region of interest" description="Disordered" evidence="4">
    <location>
        <begin position="220"/>
        <end position="242"/>
    </location>
</feature>
<name>A0A317YIR2_MAIZE</name>
<feature type="compositionally biased region" description="Basic and acidic residues" evidence="4">
    <location>
        <begin position="1"/>
        <end position="13"/>
    </location>
</feature>
<organism evidence="5">
    <name type="scientific">Zea mays</name>
    <name type="common">Maize</name>
    <dbReference type="NCBI Taxonomy" id="4577"/>
    <lineage>
        <taxon>Eukaryota</taxon>
        <taxon>Viridiplantae</taxon>
        <taxon>Streptophyta</taxon>
        <taxon>Embryophyta</taxon>
        <taxon>Tracheophyta</taxon>
        <taxon>Spermatophyta</taxon>
        <taxon>Magnoliopsida</taxon>
        <taxon>Liliopsida</taxon>
        <taxon>Poales</taxon>
        <taxon>Poaceae</taxon>
        <taxon>PACMAD clade</taxon>
        <taxon>Panicoideae</taxon>
        <taxon>Andropogonodae</taxon>
        <taxon>Andropogoneae</taxon>
        <taxon>Tripsacinae</taxon>
        <taxon>Zea</taxon>
    </lineage>
</organism>
<reference evidence="5" key="1">
    <citation type="journal article" date="2018" name="Nat. Genet.">
        <title>Extensive intraspecific gene order and gene structural variations between Mo17 and other maize genomes.</title>
        <authorList>
            <person name="Sun S."/>
            <person name="Zhou Y."/>
            <person name="Chen J."/>
            <person name="Shi J."/>
            <person name="Zhao H."/>
            <person name="Zhao H."/>
            <person name="Song W."/>
            <person name="Zhang M."/>
            <person name="Cui Y."/>
            <person name="Dong X."/>
            <person name="Liu H."/>
            <person name="Ma X."/>
            <person name="Jiao Y."/>
            <person name="Wang B."/>
            <person name="Wei X."/>
            <person name="Stein J.C."/>
            <person name="Glaubitz J.C."/>
            <person name="Lu F."/>
            <person name="Yu G."/>
            <person name="Liang C."/>
            <person name="Fengler K."/>
            <person name="Li B."/>
            <person name="Rafalski A."/>
            <person name="Schnable P.S."/>
            <person name="Ware D.H."/>
            <person name="Buckler E.S."/>
            <person name="Lai J."/>
        </authorList>
    </citation>
    <scope>NUCLEOTIDE SEQUENCE [LARGE SCALE GENOMIC DNA]</scope>
    <source>
        <tissue evidence="5">Seedling</tissue>
    </source>
</reference>
<dbReference type="PROSITE" id="PS50985">
    <property type="entry name" value="GRAS"/>
    <property type="match status" value="1"/>
</dbReference>
<feature type="short sequence motif" description="VHIID" evidence="3">
    <location>
        <begin position="417"/>
        <end position="421"/>
    </location>
</feature>
<comment type="caution">
    <text evidence="3">Lacks conserved residue(s) required for the propagation of feature annotation.</text>
</comment>
<feature type="region of interest" description="SAW" evidence="3">
    <location>
        <begin position="605"/>
        <end position="680"/>
    </location>
</feature>
<evidence type="ECO:0000256" key="2">
    <source>
        <dbReference type="ARBA" id="ARBA00023163"/>
    </source>
</evidence>
<dbReference type="InterPro" id="IPR005202">
    <property type="entry name" value="TF_GRAS"/>
</dbReference>
<dbReference type="Pfam" id="PF03514">
    <property type="entry name" value="GRAS"/>
    <property type="match status" value="1"/>
</dbReference>
<dbReference type="PANTHER" id="PTHR31636">
    <property type="entry name" value="OSJNBA0084A10.13 PROTEIN-RELATED"/>
    <property type="match status" value="1"/>
</dbReference>
<dbReference type="EMBL" id="NCVQ01000001">
    <property type="protein sequence ID" value="PWZ57582.1"/>
    <property type="molecule type" value="Genomic_DNA"/>
</dbReference>
<evidence type="ECO:0000256" key="3">
    <source>
        <dbReference type="PROSITE-ProRule" id="PRU01191"/>
    </source>
</evidence>
<dbReference type="AlphaFoldDB" id="A0A317YIR2"/>
<feature type="compositionally biased region" description="Low complexity" evidence="4">
    <location>
        <begin position="104"/>
        <end position="116"/>
    </location>
</feature>
<sequence length="681" mass="76678">MGRVEPEIRDLGADKSFSVQDRKSEKSCGHKLHLQGMIMDPRPRDDPNLGARLPTPNPPAPHMISFSLQQPQLQFFPSYGFHGHSHSSPVSSHPSPPSAMPGCTTPSPASTTTTEPDSVEDFSETVADDAVLAYINQFLLEDEDEESYPITSAPVEDSALLAAVEKPFVDILESAKPIAAQGYEVKSWITDDCDSTGSGRFRDVVTSSLPREMVREGLVGAAHKGQKNPRDEDMEMEGRKSKQSALCDEETVREMFDKVLLCTDKNCEFHSPMPADAQISGGYVKGSRNKRGRRKGRSGPGAEEEPVDLTTLLIHCAQAAAIDDHRNSSELLKQIRKHSSATGDAGQRLAHYFADGLEARLAGSGSSIYRSLAAKRTSTGDILKAFSLYVKACPFRILSHYVANTTILNATKSATRLHIIDYGIMYGFQWPVLMQRLSKRPGGPPYLRITGIDFPLSGFRPAERVEATGRRLHEYARMFNVPFEYQAIAAKWDTIQVKDLNMKSDEFVVVNCLYRMRNMMDETVTDDSPRTRVLNTIRKLNPHLFVHGIVNGTYNAPFFVTRFKEAMFFFSSIFDMLEANALRMDEHRLLIEREFFGREAVNVIACEGTERIERPETYKQWQMRNLRAGFRQLALDREIMKRARYKVSKSYQGDFLVDEDNKWMLQGWKGRIIYALSAWTS</sequence>
<feature type="region of interest" description="Leucine repeat II (LRII)" evidence="3">
    <location>
        <begin position="467"/>
        <end position="499"/>
    </location>
</feature>
<feature type="region of interest" description="Disordered" evidence="4">
    <location>
        <begin position="278"/>
        <end position="305"/>
    </location>
</feature>